<evidence type="ECO:0000313" key="3">
    <source>
        <dbReference type="Proteomes" id="UP000887566"/>
    </source>
</evidence>
<dbReference type="AlphaFoldDB" id="A0A914X7J0"/>
<feature type="region of interest" description="Disordered" evidence="1">
    <location>
        <begin position="73"/>
        <end position="206"/>
    </location>
</feature>
<dbReference type="GO" id="GO:0008168">
    <property type="term" value="F:methyltransferase activity"/>
    <property type="evidence" value="ECO:0007669"/>
    <property type="project" value="InterPro"/>
</dbReference>
<accession>A0A914X7J0</accession>
<dbReference type="GO" id="GO:0005634">
    <property type="term" value="C:nucleus"/>
    <property type="evidence" value="ECO:0007669"/>
    <property type="project" value="InterPro"/>
</dbReference>
<dbReference type="Pfam" id="PF07780">
    <property type="entry name" value="Spb1_C"/>
    <property type="match status" value="1"/>
</dbReference>
<dbReference type="WBParaSite" id="PSAMB.scaffold6860size8675.g29229.t1">
    <property type="protein sequence ID" value="PSAMB.scaffold6860size8675.g29229.t1"/>
    <property type="gene ID" value="PSAMB.scaffold6860size8675.g29229"/>
</dbReference>
<evidence type="ECO:0000259" key="2">
    <source>
        <dbReference type="Pfam" id="PF07780"/>
    </source>
</evidence>
<evidence type="ECO:0000256" key="1">
    <source>
        <dbReference type="SAM" id="MobiDB-lite"/>
    </source>
</evidence>
<feature type="compositionally biased region" description="Basic residues" evidence="1">
    <location>
        <begin position="76"/>
        <end position="94"/>
    </location>
</feature>
<feature type="domain" description="Ribosomal RNA methyltransferase SPB1-like C-terminal" evidence="2">
    <location>
        <begin position="1"/>
        <end position="162"/>
    </location>
</feature>
<reference evidence="4" key="1">
    <citation type="submission" date="2022-11" db="UniProtKB">
        <authorList>
            <consortium name="WormBaseParasite"/>
        </authorList>
    </citation>
    <scope>IDENTIFICATION</scope>
</reference>
<sequence length="206" mass="24743">MGEQLIYSTKTRRDLEEFGWHRFTNNDEGLPDWFVDDEKRHYRKQLPVTKAQMDEYRQRQREFNARPIKKVAEAKMRKRKKEMSKLRLAKKRAQRIVDDPEMEQHEKVREMKKVYQKAATKKPDVSYKVISKGKRGTGARPKGPFKVVDKRLKKDNRKDKEETRKSLWKKKSPEAKRAAMEKNKRSRTGRKADKRTKRRAKRGKTN</sequence>
<protein>
    <submittedName>
        <fullName evidence="4">Ribosomal RNA methyltransferase SPB1-like C-terminal domain-containing protein</fullName>
    </submittedName>
</protein>
<dbReference type="GO" id="GO:0006364">
    <property type="term" value="P:rRNA processing"/>
    <property type="evidence" value="ECO:0007669"/>
    <property type="project" value="InterPro"/>
</dbReference>
<feature type="compositionally biased region" description="Basic and acidic residues" evidence="1">
    <location>
        <begin position="147"/>
        <end position="183"/>
    </location>
</feature>
<evidence type="ECO:0000313" key="4">
    <source>
        <dbReference type="WBParaSite" id="PSAMB.scaffold6860size8675.g29229.t1"/>
    </source>
</evidence>
<dbReference type="InterPro" id="IPR012920">
    <property type="entry name" value="rRNA_MeTfrase_SPB1-like_C"/>
</dbReference>
<dbReference type="Proteomes" id="UP000887566">
    <property type="component" value="Unplaced"/>
</dbReference>
<feature type="compositionally biased region" description="Basic residues" evidence="1">
    <location>
        <begin position="184"/>
        <end position="206"/>
    </location>
</feature>
<organism evidence="3 4">
    <name type="scientific">Plectus sambesii</name>
    <dbReference type="NCBI Taxonomy" id="2011161"/>
    <lineage>
        <taxon>Eukaryota</taxon>
        <taxon>Metazoa</taxon>
        <taxon>Ecdysozoa</taxon>
        <taxon>Nematoda</taxon>
        <taxon>Chromadorea</taxon>
        <taxon>Plectida</taxon>
        <taxon>Plectina</taxon>
        <taxon>Plectoidea</taxon>
        <taxon>Plectidae</taxon>
        <taxon>Plectus</taxon>
    </lineage>
</organism>
<feature type="compositionally biased region" description="Basic and acidic residues" evidence="1">
    <location>
        <begin position="95"/>
        <end position="113"/>
    </location>
</feature>
<proteinExistence type="predicted"/>
<keyword evidence="3" id="KW-1185">Reference proteome</keyword>
<name>A0A914X7J0_9BILA</name>